<dbReference type="EC" id="3.2.1.52" evidence="3"/>
<proteinExistence type="inferred from homology"/>
<dbReference type="PANTHER" id="PTHR22600">
    <property type="entry name" value="BETA-HEXOSAMINIDASE"/>
    <property type="match status" value="1"/>
</dbReference>
<dbReference type="SUPFAM" id="SSF55545">
    <property type="entry name" value="beta-N-acetylhexosaminidase-like domain"/>
    <property type="match status" value="1"/>
</dbReference>
<feature type="region of interest" description="Disordered" evidence="6">
    <location>
        <begin position="1"/>
        <end position="56"/>
    </location>
</feature>
<dbReference type="InterPro" id="IPR017853">
    <property type="entry name" value="GH"/>
</dbReference>
<dbReference type="InterPro" id="IPR015882">
    <property type="entry name" value="HEX_bac_N"/>
</dbReference>
<dbReference type="SUPFAM" id="SSF51445">
    <property type="entry name" value="(Trans)glycosidases"/>
    <property type="match status" value="1"/>
</dbReference>
<keyword evidence="4" id="KW-0378">Hydrolase</keyword>
<feature type="domain" description="Beta-hexosaminidase bacterial type N-terminal" evidence="8">
    <location>
        <begin position="96"/>
        <end position="251"/>
    </location>
</feature>
<comment type="caution">
    <text evidence="9">The sequence shown here is derived from an EMBL/GenBank/DDBJ whole genome shotgun (WGS) entry which is preliminary data.</text>
</comment>
<evidence type="ECO:0000256" key="3">
    <source>
        <dbReference type="ARBA" id="ARBA00012663"/>
    </source>
</evidence>
<organism evidence="9 10">
    <name type="scientific">Actinacidiphila acididurans</name>
    <dbReference type="NCBI Taxonomy" id="2784346"/>
    <lineage>
        <taxon>Bacteria</taxon>
        <taxon>Bacillati</taxon>
        <taxon>Actinomycetota</taxon>
        <taxon>Actinomycetes</taxon>
        <taxon>Kitasatosporales</taxon>
        <taxon>Streptomycetaceae</taxon>
        <taxon>Actinacidiphila</taxon>
    </lineage>
</organism>
<feature type="compositionally biased region" description="Pro residues" evidence="6">
    <location>
        <begin position="30"/>
        <end position="39"/>
    </location>
</feature>
<evidence type="ECO:0000256" key="4">
    <source>
        <dbReference type="ARBA" id="ARBA00022801"/>
    </source>
</evidence>
<evidence type="ECO:0000256" key="2">
    <source>
        <dbReference type="ARBA" id="ARBA00006285"/>
    </source>
</evidence>
<dbReference type="Pfam" id="PF02838">
    <property type="entry name" value="Glyco_hydro_20b"/>
    <property type="match status" value="1"/>
</dbReference>
<gene>
    <name evidence="9" type="ORF">ITX44_30085</name>
</gene>
<name>A0ABS2U2I3_9ACTN</name>
<dbReference type="InterPro" id="IPR015883">
    <property type="entry name" value="Glyco_hydro_20_cat"/>
</dbReference>
<dbReference type="InterPro" id="IPR025705">
    <property type="entry name" value="Beta_hexosaminidase_sua/sub"/>
</dbReference>
<dbReference type="Gene3D" id="3.20.20.80">
    <property type="entry name" value="Glycosidases"/>
    <property type="match status" value="1"/>
</dbReference>
<evidence type="ECO:0000313" key="10">
    <source>
        <dbReference type="Proteomes" id="UP000749040"/>
    </source>
</evidence>
<evidence type="ECO:0000256" key="6">
    <source>
        <dbReference type="SAM" id="MobiDB-lite"/>
    </source>
</evidence>
<dbReference type="Pfam" id="PF00728">
    <property type="entry name" value="Glyco_hydro_20"/>
    <property type="match status" value="1"/>
</dbReference>
<dbReference type="PRINTS" id="PR00738">
    <property type="entry name" value="GLHYDRLASE20"/>
</dbReference>
<dbReference type="CDD" id="cd06568">
    <property type="entry name" value="GH20_SpHex_like"/>
    <property type="match status" value="1"/>
</dbReference>
<protein>
    <recommendedName>
        <fullName evidence="3">beta-N-acetylhexosaminidase</fullName>
        <ecNumber evidence="3">3.2.1.52</ecNumber>
    </recommendedName>
</protein>
<evidence type="ECO:0000256" key="1">
    <source>
        <dbReference type="ARBA" id="ARBA00001231"/>
    </source>
</evidence>
<comment type="catalytic activity">
    <reaction evidence="1">
        <text>Hydrolysis of terminal non-reducing N-acetyl-D-hexosamine residues in N-acetyl-beta-D-hexosaminides.</text>
        <dbReference type="EC" id="3.2.1.52"/>
    </reaction>
</comment>
<dbReference type="EMBL" id="JADKYB010000020">
    <property type="protein sequence ID" value="MBM9508730.1"/>
    <property type="molecule type" value="Genomic_DNA"/>
</dbReference>
<dbReference type="Proteomes" id="UP000749040">
    <property type="component" value="Unassembled WGS sequence"/>
</dbReference>
<evidence type="ECO:0000313" key="9">
    <source>
        <dbReference type="EMBL" id="MBM9508730.1"/>
    </source>
</evidence>
<keyword evidence="5" id="KW-0326">Glycosidase</keyword>
<dbReference type="InterPro" id="IPR029018">
    <property type="entry name" value="Hex-like_dom2"/>
</dbReference>
<keyword evidence="10" id="KW-1185">Reference proteome</keyword>
<accession>A0ABS2U2I3</accession>
<dbReference type="PANTHER" id="PTHR22600:SF57">
    <property type="entry name" value="BETA-N-ACETYLHEXOSAMINIDASE"/>
    <property type="match status" value="1"/>
</dbReference>
<evidence type="ECO:0000256" key="5">
    <source>
        <dbReference type="ARBA" id="ARBA00023295"/>
    </source>
</evidence>
<sequence>MPAPSSGPRRPAFRGLRDEAGRALRSFRAPRPPVRPPVRLPARARARAGRPGPRRPAGRRAVAWLLCAGLLAAGASAAGVQTAASAASGPAAVTARVVPVPASVRPGGGTYRIGAGTRITVIGGQAQARAVGEWTAGLLRPATGYALPVEQRVLPRAGGGRTGGAGRGDGDLAGTGDPGGIVLTLAGADPALGAEGYRLRTSARSVVITARGAAGLFHGVQTLRQLLPAAIEVRTPVPHADWTVPDADITDTPRYAYRGAMLDVARHFLTVAQVERYIDELALYKINVLHLHLTDDQGWRIAVASWPRLASYGGSTEVGGGPGGHWSQDDYREIVRYAAARFLTVVPEVDGPGHSNAALASYAGLNCDGVAPPLYTGTKVGFSSLCAGLERTYTFESDVLGELAALTPGPYLHIGGDEAHSTSPADYETFVDRVQRIVGSYGKTVIGWHQIAAAHPVPGALVQYWGTSGTEPQVLAAARAGTGVIMSPANRAYLDMKYTPATPYGLSWAGYVEVADSYDWDPATVLPGLSAGAVRGVEAPLWTETLKTDAQLDVMAFPRLPGIAEIGWSPAATHDWAAYRVRLAAQAPRWAALGIGWYRSPQVDWPS</sequence>
<reference evidence="9 10" key="1">
    <citation type="submission" date="2021-01" db="EMBL/GenBank/DDBJ databases">
        <title>Streptomyces acididurans sp. nov., isolated from a peat swamp forest soil.</title>
        <authorList>
            <person name="Chantavorakit T."/>
            <person name="Duangmal K."/>
        </authorList>
    </citation>
    <scope>NUCLEOTIDE SEQUENCE [LARGE SCALE GENOMIC DNA]</scope>
    <source>
        <strain evidence="9 10">KK5PA1</strain>
    </source>
</reference>
<evidence type="ECO:0000259" key="8">
    <source>
        <dbReference type="Pfam" id="PF02838"/>
    </source>
</evidence>
<comment type="similarity">
    <text evidence="2">Belongs to the glycosyl hydrolase 20 family.</text>
</comment>
<evidence type="ECO:0000259" key="7">
    <source>
        <dbReference type="Pfam" id="PF00728"/>
    </source>
</evidence>
<feature type="compositionally biased region" description="Basic residues" evidence="6">
    <location>
        <begin position="42"/>
        <end position="56"/>
    </location>
</feature>
<feature type="domain" description="Glycoside hydrolase family 20 catalytic" evidence="7">
    <location>
        <begin position="255"/>
        <end position="570"/>
    </location>
</feature>
<dbReference type="Gene3D" id="3.30.379.10">
    <property type="entry name" value="Chitobiase/beta-hexosaminidase domain 2-like"/>
    <property type="match status" value="1"/>
</dbReference>